<dbReference type="PANTHER" id="PTHR43656">
    <property type="entry name" value="BINDING OXIDOREDUCTASE, PUTATIVE (AFU_ORTHOLOGUE AFUA_2G08260)-RELATED"/>
    <property type="match status" value="1"/>
</dbReference>
<dbReference type="InterPro" id="IPR051799">
    <property type="entry name" value="NADH_flavin_oxidoreductase"/>
</dbReference>
<sequence>MTEIDPAPLFTPFRLGAITLPNRFVMPGMQRSWCEDGAPLPLLGEYYRCRVEGGVAMVITESCAIDHPTATNVPQFARINPATLGAWKDCVAEVKSAGGHMLIQLWHEGALRKEGAGTGAEANAPTLSPSGLAFPGKENGRAASIAEIDELREAFIRSALLAKEAGADGVEVHACHGYLLDQFLWPGTNRRDDDYGGPIENRARLHGEIIAGVRAACGPGFVISIRYSQWKEADYDAKIAPTPEDLETMLTLWREAGADLFHASTRRFWKPEWPGRDPTLNLAGWSKKLGGLPVITVGSIGFDIDVMSSLLEDREAESNVERGMRELLRRFNADEFDLVAIGRGQIGDPEWVNKVRAGRFDDVRAFLRADLGAFDGEGTSLIEDAHKAGKNAER</sequence>
<evidence type="ECO:0000313" key="4">
    <source>
        <dbReference type="EMBL" id="MFC6037191.1"/>
    </source>
</evidence>
<evidence type="ECO:0000313" key="5">
    <source>
        <dbReference type="Proteomes" id="UP001596116"/>
    </source>
</evidence>
<dbReference type="Proteomes" id="UP001596116">
    <property type="component" value="Unassembled WGS sequence"/>
</dbReference>
<dbReference type="InterPro" id="IPR001155">
    <property type="entry name" value="OxRdtase_FMN_N"/>
</dbReference>
<proteinExistence type="predicted"/>
<keyword evidence="5" id="KW-1185">Reference proteome</keyword>
<feature type="domain" description="NADH:flavin oxidoreductase/NADH oxidase N-terminal" evidence="3">
    <location>
        <begin position="9"/>
        <end position="301"/>
    </location>
</feature>
<protein>
    <submittedName>
        <fullName evidence="4">12-oxophytodienoate reductase</fullName>
    </submittedName>
</protein>
<dbReference type="RefSeq" id="WP_379881474.1">
    <property type="nucleotide sequence ID" value="NZ_JBHPON010000003.1"/>
</dbReference>
<dbReference type="EMBL" id="JBHPON010000003">
    <property type="protein sequence ID" value="MFC6037191.1"/>
    <property type="molecule type" value="Genomic_DNA"/>
</dbReference>
<dbReference type="Gene3D" id="3.20.20.70">
    <property type="entry name" value="Aldolase class I"/>
    <property type="match status" value="1"/>
</dbReference>
<accession>A0ABW1L2G8</accession>
<evidence type="ECO:0000256" key="2">
    <source>
        <dbReference type="ARBA" id="ARBA00023002"/>
    </source>
</evidence>
<reference evidence="4 5" key="1">
    <citation type="submission" date="2024-09" db="EMBL/GenBank/DDBJ databases">
        <authorList>
            <person name="Zhang Z.-H."/>
        </authorList>
    </citation>
    <scope>NUCLEOTIDE SEQUENCE [LARGE SCALE GENOMIC DNA]</scope>
    <source>
        <strain evidence="4 5">HHTR114</strain>
    </source>
</reference>
<evidence type="ECO:0000259" key="3">
    <source>
        <dbReference type="Pfam" id="PF00724"/>
    </source>
</evidence>
<dbReference type="SUPFAM" id="SSF51395">
    <property type="entry name" value="FMN-linked oxidoreductases"/>
    <property type="match status" value="1"/>
</dbReference>
<keyword evidence="2" id="KW-0560">Oxidoreductase</keyword>
<evidence type="ECO:0000256" key="1">
    <source>
        <dbReference type="ARBA" id="ARBA00022630"/>
    </source>
</evidence>
<comment type="caution">
    <text evidence="4">The sequence shown here is derived from an EMBL/GenBank/DDBJ whole genome shotgun (WGS) entry which is preliminary data.</text>
</comment>
<dbReference type="Pfam" id="PF00724">
    <property type="entry name" value="Oxidored_FMN"/>
    <property type="match status" value="1"/>
</dbReference>
<organism evidence="4 5">
    <name type="scientific">Hyphococcus aureus</name>
    <dbReference type="NCBI Taxonomy" id="2666033"/>
    <lineage>
        <taxon>Bacteria</taxon>
        <taxon>Pseudomonadati</taxon>
        <taxon>Pseudomonadota</taxon>
        <taxon>Alphaproteobacteria</taxon>
        <taxon>Parvularculales</taxon>
        <taxon>Parvularculaceae</taxon>
        <taxon>Hyphococcus</taxon>
    </lineage>
</organism>
<name>A0ABW1L2G8_9PROT</name>
<dbReference type="PANTHER" id="PTHR43656:SF2">
    <property type="entry name" value="BINDING OXIDOREDUCTASE, PUTATIVE (AFU_ORTHOLOGUE AFUA_2G08260)-RELATED"/>
    <property type="match status" value="1"/>
</dbReference>
<gene>
    <name evidence="4" type="ORF">ACFMB1_16665</name>
</gene>
<keyword evidence="1" id="KW-0285">Flavoprotein</keyword>
<dbReference type="InterPro" id="IPR013785">
    <property type="entry name" value="Aldolase_TIM"/>
</dbReference>